<dbReference type="InterPro" id="IPR029058">
    <property type="entry name" value="AB_hydrolase_fold"/>
</dbReference>
<dbReference type="EMBL" id="CP004350">
    <property type="protein sequence ID" value="AHI20205.1"/>
    <property type="molecule type" value="Genomic_DNA"/>
</dbReference>
<dbReference type="InterPro" id="IPR050583">
    <property type="entry name" value="Mycobacterial_A85_antigen"/>
</dbReference>
<reference evidence="4" key="1">
    <citation type="submission" date="2013-02" db="EMBL/GenBank/DDBJ databases">
        <title>The complete genome sequence of Corynebacterium casei LMG S-19264 (=DSM 44701).</title>
        <authorList>
            <person name="Ruckert C."/>
            <person name="Albersmeier A."/>
            <person name="Kalinowski J."/>
        </authorList>
    </citation>
    <scope>NUCLEOTIDE SEQUENCE [LARGE SCALE GENOMIC DNA]</scope>
    <source>
        <strain evidence="4">LMG S-19264</strain>
    </source>
</reference>
<dbReference type="PANTHER" id="PTHR48098">
    <property type="entry name" value="ENTEROCHELIN ESTERASE-RELATED"/>
    <property type="match status" value="1"/>
</dbReference>
<organism evidence="3 4">
    <name type="scientific">Corynebacterium casei LMG S-19264</name>
    <dbReference type="NCBI Taxonomy" id="1285583"/>
    <lineage>
        <taxon>Bacteria</taxon>
        <taxon>Bacillati</taxon>
        <taxon>Actinomycetota</taxon>
        <taxon>Actinomycetes</taxon>
        <taxon>Mycobacteriales</taxon>
        <taxon>Corynebacteriaceae</taxon>
        <taxon>Corynebacterium</taxon>
    </lineage>
</organism>
<feature type="compositionally biased region" description="Low complexity" evidence="1">
    <location>
        <begin position="42"/>
        <end position="62"/>
    </location>
</feature>
<feature type="chain" id="PRO_5046765787" evidence="2">
    <location>
        <begin position="23"/>
        <end position="404"/>
    </location>
</feature>
<gene>
    <name evidence="3" type="ORF">CCASEI_08200</name>
</gene>
<dbReference type="Gene3D" id="3.40.50.1820">
    <property type="entry name" value="alpha/beta hydrolase"/>
    <property type="match status" value="1"/>
</dbReference>
<dbReference type="Pfam" id="PF00756">
    <property type="entry name" value="Esterase"/>
    <property type="match status" value="1"/>
</dbReference>
<evidence type="ECO:0000256" key="1">
    <source>
        <dbReference type="SAM" id="MobiDB-lite"/>
    </source>
</evidence>
<protein>
    <submittedName>
        <fullName evidence="3">Esterase</fullName>
    </submittedName>
</protein>
<feature type="region of interest" description="Disordered" evidence="1">
    <location>
        <begin position="42"/>
        <end position="67"/>
    </location>
</feature>
<keyword evidence="4" id="KW-1185">Reference proteome</keyword>
<dbReference type="InterPro" id="IPR000801">
    <property type="entry name" value="Esterase-like"/>
</dbReference>
<keyword evidence="2" id="KW-0732">Signal</keyword>
<dbReference type="SUPFAM" id="SSF53474">
    <property type="entry name" value="alpha/beta-Hydrolases"/>
    <property type="match status" value="1"/>
</dbReference>
<evidence type="ECO:0000313" key="4">
    <source>
        <dbReference type="Proteomes" id="UP000019226"/>
    </source>
</evidence>
<dbReference type="Proteomes" id="UP000019226">
    <property type="component" value="Chromosome"/>
</dbReference>
<name>A0ABN4CD02_9CORY</name>
<accession>A0ABN4CD02</accession>
<dbReference type="PANTHER" id="PTHR48098:SF1">
    <property type="entry name" value="DIACYLGLYCEROL ACYLTRANSFERASE_MYCOLYLTRANSFERASE AG85A"/>
    <property type="match status" value="1"/>
</dbReference>
<evidence type="ECO:0000256" key="2">
    <source>
        <dbReference type="SAM" id="SignalP"/>
    </source>
</evidence>
<dbReference type="RefSeq" id="WP_025387654.1">
    <property type="nucleotide sequence ID" value="NZ_CP004350.1"/>
</dbReference>
<sequence length="404" mass="43147">MRLLPALATAVLAFTLAPAAHAQSSANSTGWMSSLGSSNGELSSGLTQGLSSGNLSSTGSSLPETHQEFSRNYGSSLAAIDTTFGILGLLGDNSTILTDLWKSEQDIYPFPIDESITTAELISRTAHNQPGIERWIVASPSMGRNVEVEVLVGNGGPMVYMLEGIGATKNSNWFREGYAQDVFEGTNATIVIPTQAAGSMWQDWDNDDPKLGRYKWDTFVTEELAPIVEDEVSHNSKRGLIGLSMGASGAVMMANNNPGFFDGVAGISGCYSTTDSIGSGTIKLTVGNQGGDPNNMWSTQEAWERNDVVLNPEGLRGTQIYLSAANGEITDEEREFYADREITDQIAGSLLEAGSLKCTENLSDSLTKAGIEHTPHYLGAGAHSWIMFGPQLQPAWDGIKSALY</sequence>
<proteinExistence type="predicted"/>
<feature type="signal peptide" evidence="2">
    <location>
        <begin position="1"/>
        <end position="22"/>
    </location>
</feature>
<dbReference type="GeneID" id="82877778"/>
<evidence type="ECO:0000313" key="3">
    <source>
        <dbReference type="EMBL" id="AHI20205.1"/>
    </source>
</evidence>